<evidence type="ECO:0000313" key="2">
    <source>
        <dbReference type="Proteomes" id="UP001497482"/>
    </source>
</evidence>
<sequence length="102" mass="11671">MFIGGFLGFFLDNTIPGTKRERGLLCLDKNGTEDTNELSQSWYLVLSDHRLLFLVLSDRRLLFLVLSDLSLWFLVLVSGPLRPQSVGQCGFWVWNSFPVDCE</sequence>
<organism evidence="1 2">
    <name type="scientific">Knipowitschia caucasica</name>
    <name type="common">Caucasian dwarf goby</name>
    <name type="synonym">Pomatoschistus caucasicus</name>
    <dbReference type="NCBI Taxonomy" id="637954"/>
    <lineage>
        <taxon>Eukaryota</taxon>
        <taxon>Metazoa</taxon>
        <taxon>Chordata</taxon>
        <taxon>Craniata</taxon>
        <taxon>Vertebrata</taxon>
        <taxon>Euteleostomi</taxon>
        <taxon>Actinopterygii</taxon>
        <taxon>Neopterygii</taxon>
        <taxon>Teleostei</taxon>
        <taxon>Neoteleostei</taxon>
        <taxon>Acanthomorphata</taxon>
        <taxon>Gobiaria</taxon>
        <taxon>Gobiiformes</taxon>
        <taxon>Gobioidei</taxon>
        <taxon>Gobiidae</taxon>
        <taxon>Gobiinae</taxon>
        <taxon>Knipowitschia</taxon>
    </lineage>
</organism>
<keyword evidence="2" id="KW-1185">Reference proteome</keyword>
<dbReference type="Proteomes" id="UP001497482">
    <property type="component" value="Chromosome 17"/>
</dbReference>
<evidence type="ECO:0000313" key="1">
    <source>
        <dbReference type="EMBL" id="CAL1585970.1"/>
    </source>
</evidence>
<protein>
    <submittedName>
        <fullName evidence="1">Uncharacterized protein</fullName>
    </submittedName>
</protein>
<proteinExistence type="predicted"/>
<name>A0AAV2KAB6_KNICA</name>
<gene>
    <name evidence="1" type="ORF">KC01_LOCUS16124</name>
</gene>
<dbReference type="AlphaFoldDB" id="A0AAV2KAB6"/>
<dbReference type="EMBL" id="OZ035839">
    <property type="protein sequence ID" value="CAL1585970.1"/>
    <property type="molecule type" value="Genomic_DNA"/>
</dbReference>
<accession>A0AAV2KAB6</accession>
<reference evidence="1 2" key="1">
    <citation type="submission" date="2024-04" db="EMBL/GenBank/DDBJ databases">
        <authorList>
            <person name="Waldvogel A.-M."/>
            <person name="Schoenle A."/>
        </authorList>
    </citation>
    <scope>NUCLEOTIDE SEQUENCE [LARGE SCALE GENOMIC DNA]</scope>
</reference>